<organism evidence="1 2">
    <name type="scientific">Prolixibacter denitrificans</name>
    <dbReference type="NCBI Taxonomy" id="1541063"/>
    <lineage>
        <taxon>Bacteria</taxon>
        <taxon>Pseudomonadati</taxon>
        <taxon>Bacteroidota</taxon>
        <taxon>Bacteroidia</taxon>
        <taxon>Marinilabiliales</taxon>
        <taxon>Prolixibacteraceae</taxon>
        <taxon>Prolixibacter</taxon>
    </lineage>
</organism>
<dbReference type="EMBL" id="PYGC01000006">
    <property type="protein sequence ID" value="PSK82259.1"/>
    <property type="molecule type" value="Genomic_DNA"/>
</dbReference>
<name>A0A2P8CB99_9BACT</name>
<reference evidence="1 2" key="1">
    <citation type="submission" date="2018-03" db="EMBL/GenBank/DDBJ databases">
        <title>Genomic Encyclopedia of Archaeal and Bacterial Type Strains, Phase II (KMG-II): from individual species to whole genera.</title>
        <authorList>
            <person name="Goeker M."/>
        </authorList>
    </citation>
    <scope>NUCLEOTIDE SEQUENCE [LARGE SCALE GENOMIC DNA]</scope>
    <source>
        <strain evidence="1 2">DSM 27267</strain>
    </source>
</reference>
<evidence type="ECO:0000313" key="2">
    <source>
        <dbReference type="Proteomes" id="UP000240621"/>
    </source>
</evidence>
<dbReference type="AlphaFoldDB" id="A0A2P8CB99"/>
<proteinExistence type="predicted"/>
<protein>
    <submittedName>
        <fullName evidence="1">Uncharacterized protein</fullName>
    </submittedName>
</protein>
<dbReference type="Proteomes" id="UP000240621">
    <property type="component" value="Unassembled WGS sequence"/>
</dbReference>
<comment type="caution">
    <text evidence="1">The sequence shown here is derived from an EMBL/GenBank/DDBJ whole genome shotgun (WGS) entry which is preliminary data.</text>
</comment>
<sequence length="39" mass="4564">MPKILMNGPISSMNGRIWYANENYDNRKKGLDEGPRSYF</sequence>
<gene>
    <name evidence="1" type="ORF">CLV93_1062</name>
</gene>
<accession>A0A2P8CB99</accession>
<evidence type="ECO:0000313" key="1">
    <source>
        <dbReference type="EMBL" id="PSK82259.1"/>
    </source>
</evidence>